<evidence type="ECO:0000259" key="7">
    <source>
        <dbReference type="Pfam" id="PF06817"/>
    </source>
</evidence>
<dbReference type="InterPro" id="IPR043128">
    <property type="entry name" value="Rev_trsase/Diguanyl_cyclase"/>
</dbReference>
<dbReference type="Pfam" id="PF06817">
    <property type="entry name" value="RVT_thumb"/>
    <property type="match status" value="1"/>
</dbReference>
<proteinExistence type="predicted"/>
<protein>
    <submittedName>
        <fullName evidence="8">POK11 protein</fullName>
    </submittedName>
</protein>
<dbReference type="AlphaFoldDB" id="A0A7K8CZY6"/>
<reference evidence="8 9" key="1">
    <citation type="submission" date="2019-09" db="EMBL/GenBank/DDBJ databases">
        <title>Bird 10,000 Genomes (B10K) Project - Family phase.</title>
        <authorList>
            <person name="Zhang G."/>
        </authorList>
    </citation>
    <scope>NUCLEOTIDE SEQUENCE [LARGE SCALE GENOMIC DNA]</scope>
    <source>
        <strain evidence="8">B10K-DU-029-39</strain>
        <tissue evidence="8">Heart or muscle</tissue>
    </source>
</reference>
<dbReference type="InterPro" id="IPR010661">
    <property type="entry name" value="RVT_thumb"/>
</dbReference>
<dbReference type="PANTHER" id="PTHR41694">
    <property type="entry name" value="ENDOGENOUS RETROVIRUS GROUP K MEMBER POL PROTEIN"/>
    <property type="match status" value="1"/>
</dbReference>
<feature type="domain" description="Reverse transcriptase thumb" evidence="7">
    <location>
        <begin position="8"/>
        <end position="72"/>
    </location>
</feature>
<gene>
    <name evidence="8" type="primary">Ervk11</name>
    <name evidence="8" type="ORF">EULNIG_R00283</name>
</gene>
<keyword evidence="5" id="KW-0378">Hydrolase</keyword>
<dbReference type="GO" id="GO:0035613">
    <property type="term" value="F:RNA stem-loop binding"/>
    <property type="evidence" value="ECO:0007669"/>
    <property type="project" value="TreeGrafter"/>
</dbReference>
<keyword evidence="1" id="KW-0808">Transferase</keyword>
<keyword evidence="2" id="KW-0548">Nucleotidyltransferase</keyword>
<dbReference type="Gene3D" id="3.30.70.270">
    <property type="match status" value="1"/>
</dbReference>
<dbReference type="InterPro" id="IPR043502">
    <property type="entry name" value="DNA/RNA_pol_sf"/>
</dbReference>
<organism evidence="8 9">
    <name type="scientific">Eulacestoma nigropectus</name>
    <name type="common">wattled ploughbill</name>
    <dbReference type="NCBI Taxonomy" id="461239"/>
    <lineage>
        <taxon>Eukaryota</taxon>
        <taxon>Metazoa</taxon>
        <taxon>Chordata</taxon>
        <taxon>Craniata</taxon>
        <taxon>Vertebrata</taxon>
        <taxon>Euteleostomi</taxon>
        <taxon>Archelosauria</taxon>
        <taxon>Archosauria</taxon>
        <taxon>Dinosauria</taxon>
        <taxon>Saurischia</taxon>
        <taxon>Theropoda</taxon>
        <taxon>Coelurosauria</taxon>
        <taxon>Aves</taxon>
        <taxon>Neognathae</taxon>
        <taxon>Neoaves</taxon>
        <taxon>Telluraves</taxon>
        <taxon>Australaves</taxon>
        <taxon>Passeriformes</taxon>
        <taxon>Corvoidea</taxon>
        <taxon>Pachycephalidae</taxon>
        <taxon>Eulacestoma</taxon>
    </lineage>
</organism>
<name>A0A7K8CZY6_9CORV</name>
<dbReference type="OrthoDB" id="6773263at2759"/>
<dbReference type="GO" id="GO:0003964">
    <property type="term" value="F:RNA-directed DNA polymerase activity"/>
    <property type="evidence" value="ECO:0007669"/>
    <property type="project" value="UniProtKB-KW"/>
</dbReference>
<keyword evidence="3" id="KW-0540">Nuclease</keyword>
<feature type="non-terminal residue" evidence="8">
    <location>
        <position position="1"/>
    </location>
</feature>
<evidence type="ECO:0000256" key="6">
    <source>
        <dbReference type="ARBA" id="ARBA00022918"/>
    </source>
</evidence>
<dbReference type="Proteomes" id="UP000540150">
    <property type="component" value="Unassembled WGS sequence"/>
</dbReference>
<evidence type="ECO:0000313" key="8">
    <source>
        <dbReference type="EMBL" id="NXB32553.1"/>
    </source>
</evidence>
<dbReference type="PANTHER" id="PTHR41694:SF3">
    <property type="entry name" value="RNA-DIRECTED DNA POLYMERASE-RELATED"/>
    <property type="match status" value="1"/>
</dbReference>
<evidence type="ECO:0000313" key="9">
    <source>
        <dbReference type="Proteomes" id="UP000540150"/>
    </source>
</evidence>
<evidence type="ECO:0000256" key="2">
    <source>
        <dbReference type="ARBA" id="ARBA00022695"/>
    </source>
</evidence>
<accession>A0A7K8CZY6</accession>
<dbReference type="EMBL" id="VZTE01002525">
    <property type="protein sequence ID" value="NXB32553.1"/>
    <property type="molecule type" value="Genomic_DNA"/>
</dbReference>
<evidence type="ECO:0000256" key="4">
    <source>
        <dbReference type="ARBA" id="ARBA00022759"/>
    </source>
</evidence>
<evidence type="ECO:0000256" key="1">
    <source>
        <dbReference type="ARBA" id="ARBA00022679"/>
    </source>
</evidence>
<keyword evidence="4" id="KW-0255">Endonuclease</keyword>
<evidence type="ECO:0000256" key="5">
    <source>
        <dbReference type="ARBA" id="ARBA00022801"/>
    </source>
</evidence>
<evidence type="ECO:0000256" key="3">
    <source>
        <dbReference type="ARBA" id="ARBA00022722"/>
    </source>
</evidence>
<sequence>ITEQSIRPQKIQLRADVNTLQDLQQLLGEINWIRPTLGISNEELAPLFGLLKGDCNINSSKTITPEAQKTLEKVTTALQQRQAHSCAPEKPFFLAVLREKTQLYGLIFQWDTSQKDSLLIIEWIFLPYMRHYRSPKTILTTLEMTTTIIIKGRTRLLAMAGQDFAVIHLPLKREYFDWALQNSEDLQVALLSYSDVCSTYFPSHKLLQAKFSFTEKPLLNEVPLDAVTLFTDG</sequence>
<keyword evidence="9" id="KW-1185">Reference proteome</keyword>
<dbReference type="GO" id="GO:0004519">
    <property type="term" value="F:endonuclease activity"/>
    <property type="evidence" value="ECO:0007669"/>
    <property type="project" value="UniProtKB-KW"/>
</dbReference>
<dbReference type="GO" id="GO:0016787">
    <property type="term" value="F:hydrolase activity"/>
    <property type="evidence" value="ECO:0007669"/>
    <property type="project" value="UniProtKB-KW"/>
</dbReference>
<feature type="non-terminal residue" evidence="8">
    <location>
        <position position="233"/>
    </location>
</feature>
<keyword evidence="6" id="KW-0695">RNA-directed DNA polymerase</keyword>
<comment type="caution">
    <text evidence="8">The sequence shown here is derived from an EMBL/GenBank/DDBJ whole genome shotgun (WGS) entry which is preliminary data.</text>
</comment>
<dbReference type="SUPFAM" id="SSF56672">
    <property type="entry name" value="DNA/RNA polymerases"/>
    <property type="match status" value="1"/>
</dbReference>